<reference evidence="1 2" key="1">
    <citation type="submission" date="2016-11" db="EMBL/GenBank/DDBJ databases">
        <authorList>
            <person name="Jaros S."/>
            <person name="Januszkiewicz K."/>
            <person name="Wedrychowicz H."/>
        </authorList>
    </citation>
    <scope>NUCLEOTIDE SEQUENCE [LARGE SCALE GENOMIC DNA]</scope>
    <source>
        <strain evidence="1 2">DSM 13106</strain>
    </source>
</reference>
<dbReference type="OrthoDB" id="9760122at2"/>
<gene>
    <name evidence="1" type="ORF">SAMN02745180_00566</name>
</gene>
<dbReference type="Proteomes" id="UP000184389">
    <property type="component" value="Unassembled WGS sequence"/>
</dbReference>
<organism evidence="1 2">
    <name type="scientific">Sporanaerobacter acetigenes DSM 13106</name>
    <dbReference type="NCBI Taxonomy" id="1123281"/>
    <lineage>
        <taxon>Bacteria</taxon>
        <taxon>Bacillati</taxon>
        <taxon>Bacillota</taxon>
        <taxon>Tissierellia</taxon>
        <taxon>Tissierellales</taxon>
        <taxon>Sporanaerobacteraceae</taxon>
        <taxon>Sporanaerobacter</taxon>
    </lineage>
</organism>
<dbReference type="RefSeq" id="WP_072743151.1">
    <property type="nucleotide sequence ID" value="NZ_FQXR01000003.1"/>
</dbReference>
<evidence type="ECO:0000313" key="1">
    <source>
        <dbReference type="EMBL" id="SHH59528.1"/>
    </source>
</evidence>
<sequence>MGKKSFLNRLKRIFLYLNHKYDQLQKSEIILGENKDLPVYFYRKPDFGWMQMREIRLGLEKGLDVSHYAKEDISVEQMEEIRLGLEKGLDVSLFNNTDFDWMQMREIRLGLEKELDVSHYAKKNMSVEQMEEIRLGLEKGLDVSLFNNADFDWMQMREIRLGLEKDLDTSFYDSLEYNWQQMREIRLGMERGINVYEYITPENSWEEMKKSRLEQLREKFMETNSLSSYTNFYANKEVEKSNELKEKSQNISRVSVEKDKTRDIKKEDNLKNKRDIEDEFNLSKFDVNMIFPQIKKYNTEQLLKENIMRKYSSPKEAKKTFNIQKKRIEKLIDEGYIEVVDNKYSITQKAIEESKEINEEFEFTSYDSNKVFGYILKAGGSLTLKELKNQIKKEYTDEIYANKQYEYLKKRLENNFKEGYVIKNEDDSYSISKLGMEKAKEIKQKEPKLNEKQLEFETEEEIEI</sequence>
<proteinExistence type="predicted"/>
<protein>
    <submittedName>
        <fullName evidence="1">Uncharacterized protein</fullName>
    </submittedName>
</protein>
<dbReference type="EMBL" id="FQXR01000003">
    <property type="protein sequence ID" value="SHH59528.1"/>
    <property type="molecule type" value="Genomic_DNA"/>
</dbReference>
<keyword evidence="2" id="KW-1185">Reference proteome</keyword>
<dbReference type="STRING" id="1123281.SAMN02745180_00566"/>
<name>A0A1M5U9D0_9FIRM</name>
<evidence type="ECO:0000313" key="2">
    <source>
        <dbReference type="Proteomes" id="UP000184389"/>
    </source>
</evidence>
<accession>A0A1M5U9D0</accession>
<dbReference type="AlphaFoldDB" id="A0A1M5U9D0"/>